<protein>
    <submittedName>
        <fullName evidence="3">Lipase/thioesterase</fullName>
    </submittedName>
</protein>
<name>A0A2J5I347_9EURO</name>
<keyword evidence="1" id="KW-0378">Hydrolase</keyword>
<reference evidence="4" key="1">
    <citation type="submission" date="2017-12" db="EMBL/GenBank/DDBJ databases">
        <authorList>
            <consortium name="DOE Joint Genome Institute"/>
            <person name="Mondo S.J."/>
            <person name="Kjaerbolling I."/>
            <person name="Vesth T.C."/>
            <person name="Frisvad J.C."/>
            <person name="Nybo J.L."/>
            <person name="Theobald S."/>
            <person name="Kuo A."/>
            <person name="Bowyer P."/>
            <person name="Matsuda Y."/>
            <person name="Lyhne E.K."/>
            <person name="Kogle M.E."/>
            <person name="Clum A."/>
            <person name="Lipzen A."/>
            <person name="Salamov A."/>
            <person name="Ngan C.Y."/>
            <person name="Daum C."/>
            <person name="Chiniquy J."/>
            <person name="Barry K."/>
            <person name="LaButti K."/>
            <person name="Haridas S."/>
            <person name="Simmons B.A."/>
            <person name="Magnuson J.K."/>
            <person name="Mortensen U.H."/>
            <person name="Larsen T.O."/>
            <person name="Grigoriev I.V."/>
            <person name="Baker S.E."/>
            <person name="Andersen M.R."/>
            <person name="Nordberg H.P."/>
            <person name="Cantor M.N."/>
            <person name="Hua S.X."/>
        </authorList>
    </citation>
    <scope>NUCLEOTIDE SEQUENCE [LARGE SCALE GENOMIC DNA]</scope>
    <source>
        <strain evidence="4">IBT 19404</strain>
    </source>
</reference>
<evidence type="ECO:0000313" key="4">
    <source>
        <dbReference type="Proteomes" id="UP000235023"/>
    </source>
</evidence>
<evidence type="ECO:0000313" key="3">
    <source>
        <dbReference type="EMBL" id="PLN84160.1"/>
    </source>
</evidence>
<dbReference type="OrthoDB" id="2152029at2759"/>
<dbReference type="Pfam" id="PF07859">
    <property type="entry name" value="Abhydrolase_3"/>
    <property type="match status" value="1"/>
</dbReference>
<organism evidence="3 4">
    <name type="scientific">Aspergillus taichungensis</name>
    <dbReference type="NCBI Taxonomy" id="482145"/>
    <lineage>
        <taxon>Eukaryota</taxon>
        <taxon>Fungi</taxon>
        <taxon>Dikarya</taxon>
        <taxon>Ascomycota</taxon>
        <taxon>Pezizomycotina</taxon>
        <taxon>Eurotiomycetes</taxon>
        <taxon>Eurotiomycetidae</taxon>
        <taxon>Eurotiales</taxon>
        <taxon>Aspergillaceae</taxon>
        <taxon>Aspergillus</taxon>
        <taxon>Aspergillus subgen. Circumdati</taxon>
    </lineage>
</organism>
<accession>A0A2J5I347</accession>
<dbReference type="PANTHER" id="PTHR48081:SF18">
    <property type="entry name" value="ALPHA_BETA HYDROLASE FOLD-3 DOMAIN-CONTAINING PROTEIN"/>
    <property type="match status" value="1"/>
</dbReference>
<evidence type="ECO:0000259" key="2">
    <source>
        <dbReference type="Pfam" id="PF07859"/>
    </source>
</evidence>
<proteinExistence type="predicted"/>
<dbReference type="InterPro" id="IPR013094">
    <property type="entry name" value="AB_hydrolase_3"/>
</dbReference>
<dbReference type="PANTHER" id="PTHR48081">
    <property type="entry name" value="AB HYDROLASE SUPERFAMILY PROTEIN C4A8.06C"/>
    <property type="match status" value="1"/>
</dbReference>
<feature type="domain" description="Alpha/beta hydrolase fold-3" evidence="2">
    <location>
        <begin position="123"/>
        <end position="293"/>
    </location>
</feature>
<evidence type="ECO:0000256" key="1">
    <source>
        <dbReference type="ARBA" id="ARBA00022801"/>
    </source>
</evidence>
<dbReference type="InterPro" id="IPR029058">
    <property type="entry name" value="AB_hydrolase_fold"/>
</dbReference>
<dbReference type="EMBL" id="KZ559513">
    <property type="protein sequence ID" value="PLN84160.1"/>
    <property type="molecule type" value="Genomic_DNA"/>
</dbReference>
<dbReference type="Proteomes" id="UP000235023">
    <property type="component" value="Unassembled WGS sequence"/>
</dbReference>
<gene>
    <name evidence="3" type="ORF">BDW42DRAFT_199697</name>
</gene>
<dbReference type="Gene3D" id="3.40.50.1820">
    <property type="entry name" value="alpha/beta hydrolase"/>
    <property type="match status" value="1"/>
</dbReference>
<dbReference type="AlphaFoldDB" id="A0A2J5I347"/>
<dbReference type="GO" id="GO:0016787">
    <property type="term" value="F:hydrolase activity"/>
    <property type="evidence" value="ECO:0007669"/>
    <property type="project" value="UniProtKB-KW"/>
</dbReference>
<sequence>METLSLSDKLSLAWRIPLLVIHCTARFTLLCLSHGEASLLNWRQKLALAYLHAFGASLTSNQQAFSLRKPLTGPRIQRYCLKHRLEHKTLPLDGSTLGDKHSTPKPVLHFVTIPNSQPDGPTILYFHGGGYHNPIRAEAHIPFLLRCAAACHAKQIIFLEYALSPEHQYPCQLIQAVASLRFLLEEEGLEAKKLIIGGDSAGGHLTASLLTHIMHPSPYAPPIDLHGDQFKAVFLVSPWLAMSAAEQAGARAEAQHDHLTRDRMTMFTDFFNPVLDDVWCNPFEAEGSLAVWKRLFPGGCERAVCRRAILAVGTGEVLFDSCVGFGRDFLGGETVRVDDQADLDRIKERDFVLAVAPGETHVQPAIDSVVGYHDGRMMKAILAFLGNC</sequence>
<dbReference type="SUPFAM" id="SSF53474">
    <property type="entry name" value="alpha/beta-Hydrolases"/>
    <property type="match status" value="1"/>
</dbReference>
<dbReference type="InterPro" id="IPR050300">
    <property type="entry name" value="GDXG_lipolytic_enzyme"/>
</dbReference>
<keyword evidence="4" id="KW-1185">Reference proteome</keyword>